<dbReference type="GO" id="GO:0005743">
    <property type="term" value="C:mitochondrial inner membrane"/>
    <property type="evidence" value="ECO:0007669"/>
    <property type="project" value="TreeGrafter"/>
</dbReference>
<feature type="region of interest" description="Disordered" evidence="7">
    <location>
        <begin position="1"/>
        <end position="49"/>
    </location>
</feature>
<dbReference type="InterPro" id="IPR051156">
    <property type="entry name" value="Mito/Outer_Membr_Metalloprot"/>
</dbReference>
<evidence type="ECO:0000256" key="3">
    <source>
        <dbReference type="ARBA" id="ARBA00022801"/>
    </source>
</evidence>
<comment type="similarity">
    <text evidence="6">Belongs to the peptidase M48 family.</text>
</comment>
<accession>A0AAF0DZE4</accession>
<dbReference type="GO" id="GO:0034982">
    <property type="term" value="P:mitochondrial protein processing"/>
    <property type="evidence" value="ECO:0007669"/>
    <property type="project" value="TreeGrafter"/>
</dbReference>
<evidence type="ECO:0000259" key="8">
    <source>
        <dbReference type="Pfam" id="PF01435"/>
    </source>
</evidence>
<organism evidence="9 10">
    <name type="scientific">Malassezia brasiliensis</name>
    <dbReference type="NCBI Taxonomy" id="1821822"/>
    <lineage>
        <taxon>Eukaryota</taxon>
        <taxon>Fungi</taxon>
        <taxon>Dikarya</taxon>
        <taxon>Basidiomycota</taxon>
        <taxon>Ustilaginomycotina</taxon>
        <taxon>Malasseziomycetes</taxon>
        <taxon>Malasseziales</taxon>
        <taxon>Malasseziaceae</taxon>
        <taxon>Malassezia</taxon>
    </lineage>
</organism>
<dbReference type="PANTHER" id="PTHR22726:SF1">
    <property type="entry name" value="METALLOENDOPEPTIDASE OMA1, MITOCHONDRIAL"/>
    <property type="match status" value="1"/>
</dbReference>
<feature type="compositionally biased region" description="Low complexity" evidence="7">
    <location>
        <begin position="11"/>
        <end position="38"/>
    </location>
</feature>
<protein>
    <submittedName>
        <fullName evidence="9">Metalloendopeptidase</fullName>
    </submittedName>
</protein>
<keyword evidence="2" id="KW-0479">Metal-binding</keyword>
<evidence type="ECO:0000313" key="10">
    <source>
        <dbReference type="Proteomes" id="UP001216638"/>
    </source>
</evidence>
<name>A0AAF0DZE4_9BASI</name>
<evidence type="ECO:0000256" key="6">
    <source>
        <dbReference type="RuleBase" id="RU003983"/>
    </source>
</evidence>
<dbReference type="GO" id="GO:0004222">
    <property type="term" value="F:metalloendopeptidase activity"/>
    <property type="evidence" value="ECO:0007669"/>
    <property type="project" value="InterPro"/>
</dbReference>
<dbReference type="AlphaFoldDB" id="A0AAF0DZE4"/>
<dbReference type="GO" id="GO:0006515">
    <property type="term" value="P:protein quality control for misfolded or incompletely synthesized proteins"/>
    <property type="evidence" value="ECO:0007669"/>
    <property type="project" value="TreeGrafter"/>
</dbReference>
<feature type="domain" description="Peptidase M48" evidence="8">
    <location>
        <begin position="194"/>
        <end position="362"/>
    </location>
</feature>
<dbReference type="Gene3D" id="3.30.2010.10">
    <property type="entry name" value="Metalloproteases ('zincins'), catalytic domain"/>
    <property type="match status" value="1"/>
</dbReference>
<dbReference type="Proteomes" id="UP001216638">
    <property type="component" value="Chromosome 4"/>
</dbReference>
<evidence type="ECO:0000256" key="1">
    <source>
        <dbReference type="ARBA" id="ARBA00022670"/>
    </source>
</evidence>
<evidence type="ECO:0000256" key="4">
    <source>
        <dbReference type="ARBA" id="ARBA00022833"/>
    </source>
</evidence>
<evidence type="ECO:0000256" key="2">
    <source>
        <dbReference type="ARBA" id="ARBA00022723"/>
    </source>
</evidence>
<dbReference type="InterPro" id="IPR001915">
    <property type="entry name" value="Peptidase_M48"/>
</dbReference>
<keyword evidence="5 6" id="KW-0482">Metalloprotease</keyword>
<proteinExistence type="inferred from homology"/>
<comment type="cofactor">
    <cofactor evidence="6">
        <name>Zn(2+)</name>
        <dbReference type="ChEBI" id="CHEBI:29105"/>
    </cofactor>
    <text evidence="6">Binds 1 zinc ion per subunit.</text>
</comment>
<gene>
    <name evidence="9" type="primary">OMA1</name>
    <name evidence="9" type="ORF">MBRA1_003421</name>
</gene>
<keyword evidence="1 6" id="KW-0645">Protease</keyword>
<dbReference type="CDD" id="cd07331">
    <property type="entry name" value="M48C_Oma1_like"/>
    <property type="match status" value="1"/>
</dbReference>
<evidence type="ECO:0000313" key="9">
    <source>
        <dbReference type="EMBL" id="WFC96759.1"/>
    </source>
</evidence>
<dbReference type="GO" id="GO:0046872">
    <property type="term" value="F:metal ion binding"/>
    <property type="evidence" value="ECO:0007669"/>
    <property type="project" value="UniProtKB-KW"/>
</dbReference>
<dbReference type="EMBL" id="CP119954">
    <property type="protein sequence ID" value="WFC96759.1"/>
    <property type="molecule type" value="Genomic_DNA"/>
</dbReference>
<reference evidence="9" key="1">
    <citation type="submission" date="2023-03" db="EMBL/GenBank/DDBJ databases">
        <title>Mating type loci evolution in Malassezia.</title>
        <authorList>
            <person name="Coelho M.A."/>
        </authorList>
    </citation>
    <scope>NUCLEOTIDE SEQUENCE</scope>
    <source>
        <strain evidence="9">CBS 14135</strain>
    </source>
</reference>
<keyword evidence="10" id="KW-1185">Reference proteome</keyword>
<sequence>MLRQAARRSARGGAARAFAPPGRTPPTLRGTACLTTTPRRARGDDRRRRTEQEQLLIDLLRQGARDLQRARAARAAPPPSETYRSTPPYAYGHAPHQAPPSQLTPRQQQLTIVLVLAGAGGVYYICHLQQVPETGRWRFLDVSITDEDKLGRQSYEQTMQTYGNRVLSSWSPDAVRVRKVAQRILDVCGDLDRARAPGAPPTQWNIHVIASPEKNAFALPGGSIFVFTGILPVCQNDDGLATVLSHEIAHVLARHPAEKMSGFTVVYALGLLMDMLGFDIGLSRMALNLLMSLPNSRAMESEADHIGLNIMAKACFDPSQAIAFWQRMGGGTARQGKLAESAQSLLSTHPVDSKRVQQIQQWLPSAEQAYDGSGCAQRSAFAGTAASLTGSTPFSMPRTRAAPAP</sequence>
<keyword evidence="4 6" id="KW-0862">Zinc</keyword>
<feature type="region of interest" description="Disordered" evidence="7">
    <location>
        <begin position="68"/>
        <end position="105"/>
    </location>
</feature>
<evidence type="ECO:0000256" key="7">
    <source>
        <dbReference type="SAM" id="MobiDB-lite"/>
    </source>
</evidence>
<dbReference type="Pfam" id="PF01435">
    <property type="entry name" value="Peptidase_M48"/>
    <property type="match status" value="1"/>
</dbReference>
<keyword evidence="3 6" id="KW-0378">Hydrolase</keyword>
<dbReference type="PANTHER" id="PTHR22726">
    <property type="entry name" value="METALLOENDOPEPTIDASE OMA1"/>
    <property type="match status" value="1"/>
</dbReference>
<feature type="compositionally biased region" description="Basic residues" evidence="7">
    <location>
        <begin position="1"/>
        <end position="10"/>
    </location>
</feature>
<evidence type="ECO:0000256" key="5">
    <source>
        <dbReference type="ARBA" id="ARBA00023049"/>
    </source>
</evidence>